<dbReference type="GO" id="GO:0016812">
    <property type="term" value="F:hydrolase activity, acting on carbon-nitrogen (but not peptide) bonds, in cyclic amides"/>
    <property type="evidence" value="ECO:0007669"/>
    <property type="project" value="TreeGrafter"/>
</dbReference>
<dbReference type="SUPFAM" id="SSF51556">
    <property type="entry name" value="Metallo-dependent hydrolases"/>
    <property type="match status" value="1"/>
</dbReference>
<dbReference type="Gene3D" id="3.20.20.140">
    <property type="entry name" value="Metal-dependent hydrolases"/>
    <property type="match status" value="1"/>
</dbReference>
<dbReference type="PANTHER" id="PTHR11647:SF1">
    <property type="entry name" value="COLLAPSIN RESPONSE MEDIATOR PROTEIN"/>
    <property type="match status" value="1"/>
</dbReference>
<organism evidence="1 2">
    <name type="scientific">Bermanella marisrubri</name>
    <dbReference type="NCBI Taxonomy" id="207949"/>
    <lineage>
        <taxon>Bacteria</taxon>
        <taxon>Pseudomonadati</taxon>
        <taxon>Pseudomonadota</taxon>
        <taxon>Gammaproteobacteria</taxon>
        <taxon>Oceanospirillales</taxon>
        <taxon>Oceanospirillaceae</taxon>
        <taxon>Bermanella</taxon>
    </lineage>
</organism>
<dbReference type="EMBL" id="AAQH01000008">
    <property type="protein sequence ID" value="EAT12263.1"/>
    <property type="molecule type" value="Genomic_DNA"/>
</dbReference>
<evidence type="ECO:0000313" key="1">
    <source>
        <dbReference type="EMBL" id="EAT12263.1"/>
    </source>
</evidence>
<protein>
    <submittedName>
        <fullName evidence="1">Uncharacterized protein</fullName>
    </submittedName>
</protein>
<dbReference type="GO" id="GO:0005829">
    <property type="term" value="C:cytosol"/>
    <property type="evidence" value="ECO:0007669"/>
    <property type="project" value="TreeGrafter"/>
</dbReference>
<dbReference type="HOGENOM" id="CLU_016107_1_0_6"/>
<comment type="caution">
    <text evidence="1">The sequence shown here is derived from an EMBL/GenBank/DDBJ whole genome shotgun (WGS) entry which is preliminary data.</text>
</comment>
<dbReference type="InterPro" id="IPR032466">
    <property type="entry name" value="Metal_Hydrolase"/>
</dbReference>
<keyword evidence="2" id="KW-1185">Reference proteome</keyword>
<dbReference type="RefSeq" id="WP_007018315.1">
    <property type="nucleotide sequence ID" value="NZ_CH724116.1"/>
</dbReference>
<sequence>MYDILIKNGTYFDGSKQVEKINDVAVQDGKIAKVAANIEGEAYKVIDAKGKWVTPGFLEIHSHYDAEIIAAPALKESVRHGVTTVAIGSCSISMVNAEPEDCSDLFTRVEAVPRESVLPILFEKKKWKDAKGYREFYKSHPLGPNACSFIGHSDIRVAAMGVDRATSDIKPTEKEMQAMERMLEEALDHGCMGLSMMTTKLDKLDGDRAWSRPLPSTYSTWWEFKRLFKILRRRNGILQGAPDAVKKVNVFGFLWQAHGLFRRPMKVTMLTALDLKSNPLLPYITRISGFIANKLLRGNFKWQTLSAPFTIHLEGLEVNAFEEFETGAELRDMMKDEEALYKRINDPEFRAAFKKHVSEIFTVGLWHRDFSDGWITDCPDKSLIGKNFEQIGKSYNVDPVDAFFDLATKYRSELKWKTNYGNHRPRIMHKLLVSPYTHVGFGDSGAHIRSLAMYNFPLRLLKYVRDAQLEGKPFMSTAEGVNKVTADLADWFGLDAGYIREGDRADIAIINPEGLNEDLDAIAEAPMEGFGIDRLVKRNDDAVDATIINGKIAYTKSEGYNDDLGKQQGFGRFLENHFVEGRTECSSDLIERPA</sequence>
<evidence type="ECO:0000313" key="2">
    <source>
        <dbReference type="Proteomes" id="UP000004263"/>
    </source>
</evidence>
<name>Q1N2A1_9GAMM</name>
<dbReference type="OrthoDB" id="5687299at2"/>
<proteinExistence type="predicted"/>
<dbReference type="InterPro" id="IPR050378">
    <property type="entry name" value="Metallo-dep_Hydrolases_sf"/>
</dbReference>
<accession>Q1N2A1</accession>
<dbReference type="PANTHER" id="PTHR11647">
    <property type="entry name" value="HYDRANTOINASE/DIHYDROPYRIMIDINASE FAMILY MEMBER"/>
    <property type="match status" value="1"/>
</dbReference>
<dbReference type="InterPro" id="IPR011059">
    <property type="entry name" value="Metal-dep_hydrolase_composite"/>
</dbReference>
<dbReference type="Gene3D" id="2.30.40.10">
    <property type="entry name" value="Urease, subunit C, domain 1"/>
    <property type="match status" value="1"/>
</dbReference>
<dbReference type="SUPFAM" id="SSF51338">
    <property type="entry name" value="Composite domain of metallo-dependent hydrolases"/>
    <property type="match status" value="1"/>
</dbReference>
<dbReference type="STRING" id="207949.RED65_15528"/>
<dbReference type="Proteomes" id="UP000004263">
    <property type="component" value="Unassembled WGS sequence"/>
</dbReference>
<dbReference type="AlphaFoldDB" id="Q1N2A1"/>
<reference evidence="1 2" key="1">
    <citation type="submission" date="2006-03" db="EMBL/GenBank/DDBJ databases">
        <authorList>
            <person name="Pinhassi J."/>
            <person name="Pedros-Alio C."/>
            <person name="Ferriera S."/>
            <person name="Johnson J."/>
            <person name="Kravitz S."/>
            <person name="Halpern A."/>
            <person name="Remington K."/>
            <person name="Beeson K."/>
            <person name="Tran B."/>
            <person name="Rogers Y.-H."/>
            <person name="Friedman R."/>
            <person name="Venter J.C."/>
        </authorList>
    </citation>
    <scope>NUCLEOTIDE SEQUENCE [LARGE SCALE GENOMIC DNA]</scope>
    <source>
        <strain evidence="1 2">RED65</strain>
    </source>
</reference>
<gene>
    <name evidence="1" type="ORF">RED65_15528</name>
</gene>